<dbReference type="SUPFAM" id="SSF52540">
    <property type="entry name" value="P-loop containing nucleoside triphosphate hydrolases"/>
    <property type="match status" value="1"/>
</dbReference>
<sequence length="491" mass="54552">MSLAHELRVLDLESQIELLDRLRLLTRFGSNLTNITGDKNSGKSWIAQRYLEAWAQDKNQSLVMCHANQTDAQKRTILLNQIVPNPLFNENDSIADSFSRMIEDNPCDVVIVIDDAQLLSEALLAELWTLVLQAQVNPQWSINVVLFTAGNGLDNVLSRLSYGQETKPLSLEVEPLSDKEVEMFIELLVLKYVPGEDEKRKVRNKVKKTPPLPGSLMALGESKVEKRIIIRSIIGSPMKIAALVLILLLLILSGYFWFFSQSGPTIEESTNIDGQPVEQTVIPTINTDEDGRSTVSVNGDNIDQGMVDETGAVDDSSSLPPAITNSSATVGQSDDGQRVVVPSVVVDALLEGDTSNSQIIDDAVLKAQLEQAPPVAETEFERDEGAPPLITFSFSKQELMAVSDRNYTLQIAALQSLSETQNFIVKYGIDKDVRIYPTNRGNTQWFIVTYKDFTTIQEARNARAELPQAVQDLEPWAKSMLQVHREIERAN</sequence>
<name>A0ABT4YLD6_9VIBR</name>
<dbReference type="PANTHER" id="PTHR35894">
    <property type="entry name" value="GENERAL SECRETION PATHWAY PROTEIN A-RELATED"/>
    <property type="match status" value="1"/>
</dbReference>
<dbReference type="EMBL" id="JAQLOI010000001">
    <property type="protein sequence ID" value="MDB1122362.1"/>
    <property type="molecule type" value="Genomic_DNA"/>
</dbReference>
<gene>
    <name evidence="3" type="ORF">PGX00_00840</name>
</gene>
<protein>
    <submittedName>
        <fullName evidence="3">AAA family ATPase</fullName>
    </submittedName>
</protein>
<evidence type="ECO:0000313" key="3">
    <source>
        <dbReference type="EMBL" id="MDB1122362.1"/>
    </source>
</evidence>
<dbReference type="Gene3D" id="3.40.50.300">
    <property type="entry name" value="P-loop containing nucleotide triphosphate hydrolases"/>
    <property type="match status" value="1"/>
</dbReference>
<keyword evidence="1" id="KW-0812">Transmembrane</keyword>
<dbReference type="InterPro" id="IPR036680">
    <property type="entry name" value="SPOR-like_sf"/>
</dbReference>
<dbReference type="Proteomes" id="UP001210678">
    <property type="component" value="Unassembled WGS sequence"/>
</dbReference>
<comment type="caution">
    <text evidence="3">The sequence shown here is derived from an EMBL/GenBank/DDBJ whole genome shotgun (WGS) entry which is preliminary data.</text>
</comment>
<evidence type="ECO:0000256" key="1">
    <source>
        <dbReference type="SAM" id="Phobius"/>
    </source>
</evidence>
<dbReference type="RefSeq" id="WP_272132058.1">
    <property type="nucleotide sequence ID" value="NZ_JAQLOI010000001.1"/>
</dbReference>
<dbReference type="Pfam" id="PF05036">
    <property type="entry name" value="SPOR"/>
    <property type="match status" value="1"/>
</dbReference>
<dbReference type="InterPro" id="IPR007730">
    <property type="entry name" value="SPOR-like_dom"/>
</dbReference>
<feature type="transmembrane region" description="Helical" evidence="1">
    <location>
        <begin position="240"/>
        <end position="259"/>
    </location>
</feature>
<keyword evidence="1" id="KW-0472">Membrane</keyword>
<organism evidence="3 4">
    <name type="scientific">Vibrio algarum</name>
    <dbReference type="NCBI Taxonomy" id="3020714"/>
    <lineage>
        <taxon>Bacteria</taxon>
        <taxon>Pseudomonadati</taxon>
        <taxon>Pseudomonadota</taxon>
        <taxon>Gammaproteobacteria</taxon>
        <taxon>Vibrionales</taxon>
        <taxon>Vibrionaceae</taxon>
        <taxon>Vibrio</taxon>
    </lineage>
</organism>
<dbReference type="InterPro" id="IPR027417">
    <property type="entry name" value="P-loop_NTPase"/>
</dbReference>
<dbReference type="InterPro" id="IPR049945">
    <property type="entry name" value="AAA_22"/>
</dbReference>
<dbReference type="Pfam" id="PF13401">
    <property type="entry name" value="AAA_22"/>
    <property type="match status" value="1"/>
</dbReference>
<accession>A0ABT4YLD6</accession>
<dbReference type="PANTHER" id="PTHR35894:SF7">
    <property type="entry name" value="GENERAL SECRETION PATHWAY PROTEIN A-RELATED"/>
    <property type="match status" value="1"/>
</dbReference>
<dbReference type="InterPro" id="IPR052026">
    <property type="entry name" value="ExeA_AAA_ATPase_DNA-bind"/>
</dbReference>
<keyword evidence="4" id="KW-1185">Reference proteome</keyword>
<proteinExistence type="predicted"/>
<dbReference type="PROSITE" id="PS51724">
    <property type="entry name" value="SPOR"/>
    <property type="match status" value="1"/>
</dbReference>
<reference evidence="3 4" key="1">
    <citation type="submission" date="2023-01" db="EMBL/GenBank/DDBJ databases">
        <title>Vibrio sp. KJ40-1 sp.nov, isolated from marine algae.</title>
        <authorList>
            <person name="Butt M."/>
            <person name="Kim J.M.J."/>
            <person name="Jeon C.O.C."/>
        </authorList>
    </citation>
    <scope>NUCLEOTIDE SEQUENCE [LARGE SCALE GENOMIC DNA]</scope>
    <source>
        <strain evidence="3 4">KJ40-1</strain>
    </source>
</reference>
<evidence type="ECO:0000313" key="4">
    <source>
        <dbReference type="Proteomes" id="UP001210678"/>
    </source>
</evidence>
<evidence type="ECO:0000259" key="2">
    <source>
        <dbReference type="PROSITE" id="PS51724"/>
    </source>
</evidence>
<feature type="domain" description="SPOR" evidence="2">
    <location>
        <begin position="401"/>
        <end position="479"/>
    </location>
</feature>
<keyword evidence="1" id="KW-1133">Transmembrane helix</keyword>
<dbReference type="Gene3D" id="3.30.70.1070">
    <property type="entry name" value="Sporulation related repeat"/>
    <property type="match status" value="1"/>
</dbReference>